<protein>
    <submittedName>
        <fullName evidence="1">Uncharacterized protein</fullName>
    </submittedName>
</protein>
<evidence type="ECO:0000313" key="2">
    <source>
        <dbReference type="Proteomes" id="UP000887116"/>
    </source>
</evidence>
<proteinExistence type="predicted"/>
<evidence type="ECO:0000313" key="1">
    <source>
        <dbReference type="EMBL" id="GFQ97437.1"/>
    </source>
</evidence>
<dbReference type="EMBL" id="BMAO01014832">
    <property type="protein sequence ID" value="GFQ97437.1"/>
    <property type="molecule type" value="Genomic_DNA"/>
</dbReference>
<name>A0A8X6G7E5_TRICU</name>
<gene>
    <name evidence="1" type="ORF">TNCT_536971</name>
</gene>
<dbReference type="Proteomes" id="UP000887116">
    <property type="component" value="Unassembled WGS sequence"/>
</dbReference>
<dbReference type="AlphaFoldDB" id="A0A8X6G7E5"/>
<organism evidence="1 2">
    <name type="scientific">Trichonephila clavata</name>
    <name type="common">Joro spider</name>
    <name type="synonym">Nephila clavata</name>
    <dbReference type="NCBI Taxonomy" id="2740835"/>
    <lineage>
        <taxon>Eukaryota</taxon>
        <taxon>Metazoa</taxon>
        <taxon>Ecdysozoa</taxon>
        <taxon>Arthropoda</taxon>
        <taxon>Chelicerata</taxon>
        <taxon>Arachnida</taxon>
        <taxon>Araneae</taxon>
        <taxon>Araneomorphae</taxon>
        <taxon>Entelegynae</taxon>
        <taxon>Araneoidea</taxon>
        <taxon>Nephilidae</taxon>
        <taxon>Trichonephila</taxon>
    </lineage>
</organism>
<comment type="caution">
    <text evidence="1">The sequence shown here is derived from an EMBL/GenBank/DDBJ whole genome shotgun (WGS) entry which is preliminary data.</text>
</comment>
<accession>A0A8X6G7E5</accession>
<reference evidence="1" key="1">
    <citation type="submission" date="2020-07" db="EMBL/GenBank/DDBJ databases">
        <title>Multicomponent nature underlies the extraordinary mechanical properties of spider dragline silk.</title>
        <authorList>
            <person name="Kono N."/>
            <person name="Nakamura H."/>
            <person name="Mori M."/>
            <person name="Yoshida Y."/>
            <person name="Ohtoshi R."/>
            <person name="Malay A.D."/>
            <person name="Moran D.A.P."/>
            <person name="Tomita M."/>
            <person name="Numata K."/>
            <person name="Arakawa K."/>
        </authorList>
    </citation>
    <scope>NUCLEOTIDE SEQUENCE</scope>
</reference>
<keyword evidence="2" id="KW-1185">Reference proteome</keyword>
<sequence>MRFVKCLDRLVLFNDIDLILPHDAAFGAATQTEESSRTDILHMGLNSISGTRSETTLALSAGRGQFIWYLLPNSKTDINGIEFWCQLNFDCCSIDFYFCYLFQNSICLQT</sequence>